<dbReference type="AlphaFoldDB" id="A0A2S2R998"/>
<reference evidence="2" key="1">
    <citation type="submission" date="2018-04" db="EMBL/GenBank/DDBJ databases">
        <title>Transcriptome assembly of Sipha flava.</title>
        <authorList>
            <person name="Scully E.D."/>
            <person name="Geib S.M."/>
            <person name="Palmer N.A."/>
            <person name="Koch K."/>
            <person name="Bradshaw J."/>
            <person name="Heng-Moss T."/>
            <person name="Sarath G."/>
        </authorList>
    </citation>
    <scope>NUCLEOTIDE SEQUENCE</scope>
</reference>
<keyword evidence="1" id="KW-0472">Membrane</keyword>
<evidence type="ECO:0000313" key="2">
    <source>
        <dbReference type="EMBL" id="MBY85952.1"/>
    </source>
</evidence>
<name>A0A2S2R998_9HEMI</name>
<keyword evidence="1" id="KW-1133">Transmembrane helix</keyword>
<protein>
    <submittedName>
        <fullName evidence="2">Uncharacterized protein</fullName>
    </submittedName>
</protein>
<sequence length="105" mass="12144">MYTRCIQNVFYTRIWNNNTINDVKTIVCTYGIILCGAPCIFFLLLFTFSIETYAHTQTPPPSPVPTPPRYIRLHTRLQIIRETKTTIGTGLQTGRKKILKLKKIK</sequence>
<proteinExistence type="predicted"/>
<accession>A0A2S2R998</accession>
<dbReference type="EMBL" id="GGMS01016749">
    <property type="protein sequence ID" value="MBY85952.1"/>
    <property type="molecule type" value="Transcribed_RNA"/>
</dbReference>
<organism evidence="2">
    <name type="scientific">Sipha flava</name>
    <name type="common">yellow sugarcane aphid</name>
    <dbReference type="NCBI Taxonomy" id="143950"/>
    <lineage>
        <taxon>Eukaryota</taxon>
        <taxon>Metazoa</taxon>
        <taxon>Ecdysozoa</taxon>
        <taxon>Arthropoda</taxon>
        <taxon>Hexapoda</taxon>
        <taxon>Insecta</taxon>
        <taxon>Pterygota</taxon>
        <taxon>Neoptera</taxon>
        <taxon>Paraneoptera</taxon>
        <taxon>Hemiptera</taxon>
        <taxon>Sternorrhyncha</taxon>
        <taxon>Aphidomorpha</taxon>
        <taxon>Aphidoidea</taxon>
        <taxon>Aphididae</taxon>
        <taxon>Sipha</taxon>
    </lineage>
</organism>
<gene>
    <name evidence="2" type="ORF">g.107152</name>
</gene>
<evidence type="ECO:0000256" key="1">
    <source>
        <dbReference type="SAM" id="Phobius"/>
    </source>
</evidence>
<keyword evidence="1" id="KW-0812">Transmembrane</keyword>
<feature type="transmembrane region" description="Helical" evidence="1">
    <location>
        <begin position="23"/>
        <end position="46"/>
    </location>
</feature>